<accession>A0AAW9CKK4</accession>
<dbReference type="InterPro" id="IPR048683">
    <property type="entry name" value="Sf6_terminase"/>
</dbReference>
<feature type="region of interest" description="Disordered" evidence="1">
    <location>
        <begin position="113"/>
        <end position="133"/>
    </location>
</feature>
<dbReference type="RefSeq" id="WP_050450833.1">
    <property type="nucleotide sequence ID" value="NZ_QXCT01000001.1"/>
</dbReference>
<dbReference type="EMBL" id="QXCT01000001">
    <property type="protein sequence ID" value="MDW9251060.1"/>
    <property type="molecule type" value="Genomic_DNA"/>
</dbReference>
<name>A0AAW9CKK4_BURTH</name>
<dbReference type="AlphaFoldDB" id="A0AAW9CKK4"/>
<evidence type="ECO:0000313" key="3">
    <source>
        <dbReference type="Proteomes" id="UP001272137"/>
    </source>
</evidence>
<organism evidence="2 3">
    <name type="scientific">Burkholderia thailandensis</name>
    <dbReference type="NCBI Taxonomy" id="57975"/>
    <lineage>
        <taxon>Bacteria</taxon>
        <taxon>Pseudomonadati</taxon>
        <taxon>Pseudomonadota</taxon>
        <taxon>Betaproteobacteria</taxon>
        <taxon>Burkholderiales</taxon>
        <taxon>Burkholderiaceae</taxon>
        <taxon>Burkholderia</taxon>
        <taxon>pseudomallei group</taxon>
    </lineage>
</organism>
<sequence length="147" mass="16737">MPRAAVPAKKKPAKRVEFSQALFDRICALIGDGKSVREVCKGPGMPDRMTFLKWAKRTPELQKQYDDACIDRQDAIFDDVLYIADTVRDPKRAKVMVDAREWTLARMNRKRFGNHVSNEHSGPDGGPIQTKTQVVRLRMSPVEELPE</sequence>
<gene>
    <name evidence="2" type="ORF">C7S16_6629</name>
</gene>
<dbReference type="Gene3D" id="1.10.10.60">
    <property type="entry name" value="Homeodomain-like"/>
    <property type="match status" value="1"/>
</dbReference>
<comment type="caution">
    <text evidence="2">The sequence shown here is derived from an EMBL/GenBank/DDBJ whole genome shotgun (WGS) entry which is preliminary data.</text>
</comment>
<evidence type="ECO:0000313" key="2">
    <source>
        <dbReference type="EMBL" id="MDW9251060.1"/>
    </source>
</evidence>
<evidence type="ECO:0000256" key="1">
    <source>
        <dbReference type="SAM" id="MobiDB-lite"/>
    </source>
</evidence>
<reference evidence="2" key="1">
    <citation type="submission" date="2018-08" db="EMBL/GenBank/DDBJ databases">
        <title>Identification of Burkholderia cepacia strains that express a Burkholderia pseudomallei-like capsular polysaccharide.</title>
        <authorList>
            <person name="Burtnick M.N."/>
            <person name="Vongsouvath M."/>
            <person name="Newton P."/>
            <person name="Wuthiekanun V."/>
            <person name="Limmathurotsakul D."/>
            <person name="Brett P.J."/>
            <person name="Chantratita N."/>
            <person name="Dance D.A."/>
        </authorList>
    </citation>
    <scope>NUCLEOTIDE SEQUENCE</scope>
    <source>
        <strain evidence="2">SBXCC001</strain>
    </source>
</reference>
<evidence type="ECO:0008006" key="4">
    <source>
        <dbReference type="Google" id="ProtNLM"/>
    </source>
</evidence>
<dbReference type="Pfam" id="PF20901">
    <property type="entry name" value="Sf6_terminase"/>
    <property type="match status" value="1"/>
</dbReference>
<protein>
    <recommendedName>
        <fullName evidence="4">Ubiquitin carboxyl-hydrolase</fullName>
    </recommendedName>
</protein>
<proteinExistence type="predicted"/>
<dbReference type="Proteomes" id="UP001272137">
    <property type="component" value="Unassembled WGS sequence"/>
</dbReference>